<protein>
    <submittedName>
        <fullName evidence="1">Uncharacterized protein</fullName>
    </submittedName>
</protein>
<reference evidence="1 2" key="1">
    <citation type="submission" date="2024-07" db="EMBL/GenBank/DDBJ databases">
        <title>Chromosome-level genome assembly of the water stick insect Ranatra chinensis (Heteroptera: Nepidae).</title>
        <authorList>
            <person name="Liu X."/>
        </authorList>
    </citation>
    <scope>NUCLEOTIDE SEQUENCE [LARGE SCALE GENOMIC DNA]</scope>
    <source>
        <strain evidence="1">Cailab_2021Rc</strain>
        <tissue evidence="1">Muscle</tissue>
    </source>
</reference>
<keyword evidence="2" id="KW-1185">Reference proteome</keyword>
<organism evidence="1 2">
    <name type="scientific">Ranatra chinensis</name>
    <dbReference type="NCBI Taxonomy" id="642074"/>
    <lineage>
        <taxon>Eukaryota</taxon>
        <taxon>Metazoa</taxon>
        <taxon>Ecdysozoa</taxon>
        <taxon>Arthropoda</taxon>
        <taxon>Hexapoda</taxon>
        <taxon>Insecta</taxon>
        <taxon>Pterygota</taxon>
        <taxon>Neoptera</taxon>
        <taxon>Paraneoptera</taxon>
        <taxon>Hemiptera</taxon>
        <taxon>Heteroptera</taxon>
        <taxon>Panheteroptera</taxon>
        <taxon>Nepomorpha</taxon>
        <taxon>Nepidae</taxon>
        <taxon>Ranatrinae</taxon>
        <taxon>Ranatra</taxon>
    </lineage>
</organism>
<accession>A0ABD0YNX9</accession>
<dbReference type="EMBL" id="JBFDAA010000004">
    <property type="protein sequence ID" value="KAL1137688.1"/>
    <property type="molecule type" value="Genomic_DNA"/>
</dbReference>
<sequence>MFRHCDWHEFYLELDTEQETTEKEQLIIILRLNVFGWKGRSDSQCSGDGWSIFGKSNVNNANKSSVSVDKFSEDAHSIGGDSGRGIQGSTGLIQLERPAWLPAKSRQESQAHADQHDKIIHSARKREFGPEKPDFGEDLFLKKIKETLVP</sequence>
<proteinExistence type="predicted"/>
<evidence type="ECO:0000313" key="2">
    <source>
        <dbReference type="Proteomes" id="UP001558652"/>
    </source>
</evidence>
<name>A0ABD0YNX9_9HEMI</name>
<evidence type="ECO:0000313" key="1">
    <source>
        <dbReference type="EMBL" id="KAL1137688.1"/>
    </source>
</evidence>
<dbReference type="AlphaFoldDB" id="A0ABD0YNX9"/>
<comment type="caution">
    <text evidence="1">The sequence shown here is derived from an EMBL/GenBank/DDBJ whole genome shotgun (WGS) entry which is preliminary data.</text>
</comment>
<gene>
    <name evidence="1" type="ORF">AAG570_009384</name>
</gene>
<dbReference type="Proteomes" id="UP001558652">
    <property type="component" value="Unassembled WGS sequence"/>
</dbReference>